<sequence length="125" mass="14358">MLKIIPTRLEWIWLDSTSPIAWTARTEPDAVLERPPSPLLYLSRAPTATSASRLFFSERRPAAVTDDESPIIAAYTRTILWVYTVTIFLLPERKLIESIGRLSTFMFSRAYTIPRVRLSGFLLDR</sequence>
<evidence type="ECO:0000313" key="1">
    <source>
        <dbReference type="EMBL" id="KAJ3663227.1"/>
    </source>
</evidence>
<dbReference type="EMBL" id="JALNTZ010000002">
    <property type="protein sequence ID" value="KAJ3663227.1"/>
    <property type="molecule type" value="Genomic_DNA"/>
</dbReference>
<keyword evidence="2" id="KW-1185">Reference proteome</keyword>
<name>A0AA38ITV1_9CUCU</name>
<dbReference type="AlphaFoldDB" id="A0AA38ITV1"/>
<reference evidence="1" key="1">
    <citation type="journal article" date="2023" name="G3 (Bethesda)">
        <title>Whole genome assemblies of Zophobas morio and Tenebrio molitor.</title>
        <authorList>
            <person name="Kaur S."/>
            <person name="Stinson S.A."/>
            <person name="diCenzo G.C."/>
        </authorList>
    </citation>
    <scope>NUCLEOTIDE SEQUENCE</scope>
    <source>
        <strain evidence="1">QUZm001</strain>
    </source>
</reference>
<proteinExistence type="predicted"/>
<evidence type="ECO:0000313" key="2">
    <source>
        <dbReference type="Proteomes" id="UP001168821"/>
    </source>
</evidence>
<protein>
    <submittedName>
        <fullName evidence="1">Uncharacterized protein</fullName>
    </submittedName>
</protein>
<organism evidence="1 2">
    <name type="scientific">Zophobas morio</name>
    <dbReference type="NCBI Taxonomy" id="2755281"/>
    <lineage>
        <taxon>Eukaryota</taxon>
        <taxon>Metazoa</taxon>
        <taxon>Ecdysozoa</taxon>
        <taxon>Arthropoda</taxon>
        <taxon>Hexapoda</taxon>
        <taxon>Insecta</taxon>
        <taxon>Pterygota</taxon>
        <taxon>Neoptera</taxon>
        <taxon>Endopterygota</taxon>
        <taxon>Coleoptera</taxon>
        <taxon>Polyphaga</taxon>
        <taxon>Cucujiformia</taxon>
        <taxon>Tenebrionidae</taxon>
        <taxon>Zophobas</taxon>
    </lineage>
</organism>
<accession>A0AA38ITV1</accession>
<dbReference type="Proteomes" id="UP001168821">
    <property type="component" value="Unassembled WGS sequence"/>
</dbReference>
<comment type="caution">
    <text evidence="1">The sequence shown here is derived from an EMBL/GenBank/DDBJ whole genome shotgun (WGS) entry which is preliminary data.</text>
</comment>
<gene>
    <name evidence="1" type="ORF">Zmor_007531</name>
</gene>